<evidence type="ECO:0000259" key="1">
    <source>
        <dbReference type="Pfam" id="PF13392"/>
    </source>
</evidence>
<protein>
    <submittedName>
        <fullName evidence="2">HNH endonuclease</fullName>
    </submittedName>
</protein>
<dbReference type="Gene3D" id="3.90.75.20">
    <property type="match status" value="1"/>
</dbReference>
<dbReference type="Gene3D" id="3.30.730.10">
    <property type="entry name" value="AP2/ERF domain"/>
    <property type="match status" value="1"/>
</dbReference>
<proteinExistence type="predicted"/>
<dbReference type="InterPro" id="IPR016177">
    <property type="entry name" value="DNA-bd_dom_sf"/>
</dbReference>
<dbReference type="Pfam" id="PF13392">
    <property type="entry name" value="HNH_3"/>
    <property type="match status" value="1"/>
</dbReference>
<dbReference type="GO" id="GO:0003700">
    <property type="term" value="F:DNA-binding transcription factor activity"/>
    <property type="evidence" value="ECO:0007669"/>
    <property type="project" value="InterPro"/>
</dbReference>
<dbReference type="GO" id="GO:0003677">
    <property type="term" value="F:DNA binding"/>
    <property type="evidence" value="ECO:0007669"/>
    <property type="project" value="InterPro"/>
</dbReference>
<evidence type="ECO:0000313" key="2">
    <source>
        <dbReference type="EMBL" id="NHT75885.1"/>
    </source>
</evidence>
<keyword evidence="2" id="KW-0540">Nuclease</keyword>
<feature type="domain" description="HNH nuclease" evidence="1">
    <location>
        <begin position="70"/>
        <end position="112"/>
    </location>
</feature>
<dbReference type="InterPro" id="IPR003615">
    <property type="entry name" value="HNH_nuc"/>
</dbReference>
<keyword evidence="2" id="KW-0378">Hydrolase</keyword>
<dbReference type="InterPro" id="IPR044925">
    <property type="entry name" value="His-Me_finger_sf"/>
</dbReference>
<dbReference type="EMBL" id="JAANCM010000004">
    <property type="protein sequence ID" value="NHT75945.1"/>
    <property type="molecule type" value="Genomic_DNA"/>
</dbReference>
<dbReference type="AlphaFoldDB" id="A0AA43ZF49"/>
<dbReference type="GO" id="GO:0004519">
    <property type="term" value="F:endonuclease activity"/>
    <property type="evidence" value="ECO:0007669"/>
    <property type="project" value="UniProtKB-KW"/>
</dbReference>
<name>A0AA43ZF49_9HYPH</name>
<dbReference type="SUPFAM" id="SSF54060">
    <property type="entry name" value="His-Me finger endonucleases"/>
    <property type="match status" value="1"/>
</dbReference>
<dbReference type="InterPro" id="IPR036955">
    <property type="entry name" value="AP2/ERF_dom_sf"/>
</dbReference>
<keyword evidence="2" id="KW-0255">Endonuclease</keyword>
<keyword evidence="4" id="KW-1185">Reference proteome</keyword>
<evidence type="ECO:0000313" key="3">
    <source>
        <dbReference type="EMBL" id="NHT75945.1"/>
    </source>
</evidence>
<dbReference type="Proteomes" id="UP001155840">
    <property type="component" value="Unassembled WGS sequence"/>
</dbReference>
<sequence>MKELPLDLLKSLFHYDSSHGELYWKERPEPAFKCFRDYRRWNALYAGKKAGCISKSTGYRYVAYQGRKYEVHRLIWAIETGQWPDRIDHKEGRRDDNRFSELRSVSHSENMRNQAMPKSNTSGICGVYFSKQTRKWVAFITGRGRKISLGHFERKEDAAKARKDAELKYDFHPNHGRKCA</sequence>
<dbReference type="RefSeq" id="WP_167128193.1">
    <property type="nucleotide sequence ID" value="NZ_JAANCM010000004.1"/>
</dbReference>
<dbReference type="SUPFAM" id="SSF54171">
    <property type="entry name" value="DNA-binding domain"/>
    <property type="match status" value="1"/>
</dbReference>
<evidence type="ECO:0000313" key="4">
    <source>
        <dbReference type="Proteomes" id="UP001155840"/>
    </source>
</evidence>
<organism evidence="2 4">
    <name type="scientific">Ferranicluibacter rubi</name>
    <dbReference type="NCBI Taxonomy" id="2715133"/>
    <lineage>
        <taxon>Bacteria</taxon>
        <taxon>Pseudomonadati</taxon>
        <taxon>Pseudomonadota</taxon>
        <taxon>Alphaproteobacteria</taxon>
        <taxon>Hyphomicrobiales</taxon>
        <taxon>Rhizobiaceae</taxon>
        <taxon>Ferranicluibacter</taxon>
    </lineage>
</organism>
<accession>A0AA43ZF49</accession>
<reference evidence="2" key="1">
    <citation type="submission" date="2020-03" db="EMBL/GenBank/DDBJ databases">
        <title>Ferranicluibacter endophyticum gen. nov., sp. nov., a new genus isolated from Rubus ulmifolius Schott. stem.</title>
        <authorList>
            <person name="Roca-Couso R."/>
            <person name="Flores-Felix J.D."/>
            <person name="Igual J.M."/>
            <person name="Rivas R."/>
        </authorList>
    </citation>
    <scope>NUCLEOTIDE SEQUENCE</scope>
    <source>
        <strain evidence="2">CRRU44</strain>
    </source>
</reference>
<gene>
    <name evidence="2" type="ORF">G8E10_09020</name>
    <name evidence="3" type="ORF">G8E10_09355</name>
</gene>
<dbReference type="EMBL" id="JAANCM010000004">
    <property type="protein sequence ID" value="NHT75885.1"/>
    <property type="molecule type" value="Genomic_DNA"/>
</dbReference>
<comment type="caution">
    <text evidence="2">The sequence shown here is derived from an EMBL/GenBank/DDBJ whole genome shotgun (WGS) entry which is preliminary data.</text>
</comment>